<dbReference type="AlphaFoldDB" id="A0A2J6QWC4"/>
<evidence type="ECO:0000313" key="4">
    <source>
        <dbReference type="Proteomes" id="UP000235786"/>
    </source>
</evidence>
<sequence>MSDNGAENGSSAGGSESESPRPTSSIEDSELLSHSTTKSYLEKEETHERIALGDCSRDVEAAVENHCEKVKEEIKETDEKLDGMSET</sequence>
<proteinExistence type="predicted"/>
<accession>A0A2J6QWC4</accession>
<feature type="compositionally biased region" description="Low complexity" evidence="2">
    <location>
        <begin position="1"/>
        <end position="17"/>
    </location>
</feature>
<organism evidence="3 4">
    <name type="scientific">Hyaloscypha variabilis (strain UAMH 11265 / GT02V1 / F)</name>
    <name type="common">Meliniomyces variabilis</name>
    <dbReference type="NCBI Taxonomy" id="1149755"/>
    <lineage>
        <taxon>Eukaryota</taxon>
        <taxon>Fungi</taxon>
        <taxon>Dikarya</taxon>
        <taxon>Ascomycota</taxon>
        <taxon>Pezizomycotina</taxon>
        <taxon>Leotiomycetes</taxon>
        <taxon>Helotiales</taxon>
        <taxon>Hyaloscyphaceae</taxon>
        <taxon>Hyaloscypha</taxon>
        <taxon>Hyaloscypha variabilis</taxon>
    </lineage>
</organism>
<reference evidence="3 4" key="1">
    <citation type="submission" date="2016-04" db="EMBL/GenBank/DDBJ databases">
        <title>A degradative enzymes factory behind the ericoid mycorrhizal symbiosis.</title>
        <authorList>
            <consortium name="DOE Joint Genome Institute"/>
            <person name="Martino E."/>
            <person name="Morin E."/>
            <person name="Grelet G."/>
            <person name="Kuo A."/>
            <person name="Kohler A."/>
            <person name="Daghino S."/>
            <person name="Barry K."/>
            <person name="Choi C."/>
            <person name="Cichocki N."/>
            <person name="Clum A."/>
            <person name="Copeland A."/>
            <person name="Hainaut M."/>
            <person name="Haridas S."/>
            <person name="Labutti K."/>
            <person name="Lindquist E."/>
            <person name="Lipzen A."/>
            <person name="Khouja H.-R."/>
            <person name="Murat C."/>
            <person name="Ohm R."/>
            <person name="Olson A."/>
            <person name="Spatafora J."/>
            <person name="Veneault-Fourrey C."/>
            <person name="Henrissat B."/>
            <person name="Grigoriev I."/>
            <person name="Martin F."/>
            <person name="Perotto S."/>
        </authorList>
    </citation>
    <scope>NUCLEOTIDE SEQUENCE [LARGE SCALE GENOMIC DNA]</scope>
    <source>
        <strain evidence="3 4">F</strain>
    </source>
</reference>
<gene>
    <name evidence="3" type="ORF">L207DRAFT_641503</name>
</gene>
<feature type="region of interest" description="Disordered" evidence="2">
    <location>
        <begin position="1"/>
        <end position="46"/>
    </location>
</feature>
<dbReference type="Proteomes" id="UP000235786">
    <property type="component" value="Unassembled WGS sequence"/>
</dbReference>
<evidence type="ECO:0000256" key="1">
    <source>
        <dbReference type="SAM" id="Coils"/>
    </source>
</evidence>
<dbReference type="EMBL" id="KZ613966">
    <property type="protein sequence ID" value="PMD30564.1"/>
    <property type="molecule type" value="Genomic_DNA"/>
</dbReference>
<dbReference type="OrthoDB" id="10448142at2759"/>
<name>A0A2J6QWC4_HYAVF</name>
<keyword evidence="1" id="KW-0175">Coiled coil</keyword>
<keyword evidence="4" id="KW-1185">Reference proteome</keyword>
<feature type="coiled-coil region" evidence="1">
    <location>
        <begin position="60"/>
        <end position="87"/>
    </location>
</feature>
<evidence type="ECO:0000256" key="2">
    <source>
        <dbReference type="SAM" id="MobiDB-lite"/>
    </source>
</evidence>
<protein>
    <submittedName>
        <fullName evidence="3">Uncharacterized protein</fullName>
    </submittedName>
</protein>
<feature type="compositionally biased region" description="Polar residues" evidence="2">
    <location>
        <begin position="20"/>
        <end position="39"/>
    </location>
</feature>
<evidence type="ECO:0000313" key="3">
    <source>
        <dbReference type="EMBL" id="PMD30564.1"/>
    </source>
</evidence>